<gene>
    <name evidence="1" type="ORF">HMPREF9698_01555</name>
</gene>
<accession>K9EPY1</accession>
<protein>
    <submittedName>
        <fullName evidence="1">Uncharacterized protein</fullName>
    </submittedName>
</protein>
<keyword evidence="2" id="KW-1185">Reference proteome</keyword>
<comment type="caution">
    <text evidence="1">The sequence shown here is derived from an EMBL/GenBank/DDBJ whole genome shotgun (WGS) entry which is preliminary data.</text>
</comment>
<dbReference type="STRING" id="883081.HMPREF9698_01555"/>
<dbReference type="HOGENOM" id="CLU_203809_1_0_9"/>
<name>K9EPY1_9LACT</name>
<sequence length="60" mass="7049">MSDQVTWYLKQLDELIEKSQDYKEKAILEGTKDLILDQVHRRQQNEGELDGSLWSPGEWG</sequence>
<dbReference type="Proteomes" id="UP000009875">
    <property type="component" value="Unassembled WGS sequence"/>
</dbReference>
<dbReference type="EMBL" id="AGXA01000031">
    <property type="protein sequence ID" value="EKU92952.1"/>
    <property type="molecule type" value="Genomic_DNA"/>
</dbReference>
<dbReference type="AlphaFoldDB" id="K9EPY1"/>
<evidence type="ECO:0000313" key="2">
    <source>
        <dbReference type="Proteomes" id="UP000009875"/>
    </source>
</evidence>
<evidence type="ECO:0000313" key="1">
    <source>
        <dbReference type="EMBL" id="EKU92952.1"/>
    </source>
</evidence>
<dbReference type="eggNOG" id="ENOG5033B7G">
    <property type="taxonomic scope" value="Bacteria"/>
</dbReference>
<dbReference type="OrthoDB" id="2918624at2"/>
<dbReference type="RefSeq" id="WP_003779111.1">
    <property type="nucleotide sequence ID" value="NZ_JH992962.1"/>
</dbReference>
<organism evidence="1 2">
    <name type="scientific">Alloiococcus otitis ATCC 51267</name>
    <dbReference type="NCBI Taxonomy" id="883081"/>
    <lineage>
        <taxon>Bacteria</taxon>
        <taxon>Bacillati</taxon>
        <taxon>Bacillota</taxon>
        <taxon>Bacilli</taxon>
        <taxon>Lactobacillales</taxon>
        <taxon>Carnobacteriaceae</taxon>
        <taxon>Alloiococcus</taxon>
    </lineage>
</organism>
<proteinExistence type="predicted"/>
<reference evidence="1 2" key="1">
    <citation type="submission" date="2012-09" db="EMBL/GenBank/DDBJ databases">
        <title>The Genome Sequence of Alloiococcus otitis ATCC 51267.</title>
        <authorList>
            <consortium name="The Broad Institute Genome Sequencing Platform"/>
            <person name="Earl A."/>
            <person name="Ward D."/>
            <person name="Feldgarden M."/>
            <person name="Gevers D."/>
            <person name="Huys G."/>
            <person name="Walker B."/>
            <person name="Young S.K."/>
            <person name="Zeng Q."/>
            <person name="Gargeya S."/>
            <person name="Fitzgerald M."/>
            <person name="Haas B."/>
            <person name="Abouelleil A."/>
            <person name="Alvarado L."/>
            <person name="Arachchi H.M."/>
            <person name="Berlin A.M."/>
            <person name="Chapman S.B."/>
            <person name="Goldberg J."/>
            <person name="Griggs A."/>
            <person name="Gujja S."/>
            <person name="Hansen M."/>
            <person name="Howarth C."/>
            <person name="Imamovic A."/>
            <person name="Larimer J."/>
            <person name="McCowen C."/>
            <person name="Montmayeur A."/>
            <person name="Murphy C."/>
            <person name="Neiman D."/>
            <person name="Pearson M."/>
            <person name="Priest M."/>
            <person name="Roberts A."/>
            <person name="Saif S."/>
            <person name="Shea T."/>
            <person name="Sisk P."/>
            <person name="Sykes S."/>
            <person name="Wortman J."/>
            <person name="Nusbaum C."/>
            <person name="Birren B."/>
        </authorList>
    </citation>
    <scope>NUCLEOTIDE SEQUENCE [LARGE SCALE GENOMIC DNA]</scope>
    <source>
        <strain evidence="1 2">ATCC 51267</strain>
    </source>
</reference>